<feature type="transmembrane region" description="Helical" evidence="2">
    <location>
        <begin position="92"/>
        <end position="118"/>
    </location>
</feature>
<evidence type="ECO:0000259" key="3">
    <source>
        <dbReference type="Pfam" id="PF13828"/>
    </source>
</evidence>
<dbReference type="Pfam" id="PF13828">
    <property type="entry name" value="DUF4190"/>
    <property type="match status" value="1"/>
</dbReference>
<dbReference type="Pfam" id="PF13845">
    <property type="entry name" value="Septum_form"/>
    <property type="match status" value="1"/>
</dbReference>
<dbReference type="InterPro" id="IPR026004">
    <property type="entry name" value="Septum_form"/>
</dbReference>
<feature type="transmembrane region" description="Helical" evidence="2">
    <location>
        <begin position="130"/>
        <end position="149"/>
    </location>
</feature>
<protein>
    <submittedName>
        <fullName evidence="5">DUF4190 domain-containing protein</fullName>
    </submittedName>
</protein>
<evidence type="ECO:0000313" key="5">
    <source>
        <dbReference type="EMBL" id="GAA2529627.1"/>
    </source>
</evidence>
<keyword evidence="2" id="KW-0472">Membrane</keyword>
<feature type="domain" description="DUF4190" evidence="3">
    <location>
        <begin position="93"/>
        <end position="148"/>
    </location>
</feature>
<keyword evidence="2" id="KW-0812">Transmembrane</keyword>
<proteinExistence type="predicted"/>
<keyword evidence="6" id="KW-1185">Reference proteome</keyword>
<feature type="region of interest" description="Disordered" evidence="1">
    <location>
        <begin position="1"/>
        <end position="80"/>
    </location>
</feature>
<evidence type="ECO:0000256" key="1">
    <source>
        <dbReference type="SAM" id="MobiDB-lite"/>
    </source>
</evidence>
<comment type="caution">
    <text evidence="5">The sequence shown here is derived from an EMBL/GenBank/DDBJ whole genome shotgun (WGS) entry which is preliminary data.</text>
</comment>
<reference evidence="5 6" key="1">
    <citation type="journal article" date="2019" name="Int. J. Syst. Evol. Microbiol.">
        <title>The Global Catalogue of Microorganisms (GCM) 10K type strain sequencing project: providing services to taxonomists for standard genome sequencing and annotation.</title>
        <authorList>
            <consortium name="The Broad Institute Genomics Platform"/>
            <consortium name="The Broad Institute Genome Sequencing Center for Infectious Disease"/>
            <person name="Wu L."/>
            <person name="Ma J."/>
        </authorList>
    </citation>
    <scope>NUCLEOTIDE SEQUENCE [LARGE SCALE GENOMIC DNA]</scope>
    <source>
        <strain evidence="5 6">JCM 6924</strain>
    </source>
</reference>
<dbReference type="Proteomes" id="UP001501095">
    <property type="component" value="Unassembled WGS sequence"/>
</dbReference>
<feature type="compositionally biased region" description="Pro residues" evidence="1">
    <location>
        <begin position="50"/>
        <end position="69"/>
    </location>
</feature>
<sequence>MSDGSSVGSPRPPLSGPPVIPPVGTAAYDAQAAPPNPARRLSRSTAAVSIPPPPGHPQPQDPYGPPPADPSRLHGPYGTAGRPYGTPVSVNALAVAALVLGVLCFIPALGLVLGLIALRQVKRSGQSGRGLAIAGVVLSSVGVVLWAVVLSTGAASKAWEGFKDGAQGNETLRLDKGDCFDAPGGLEGDTYDVDRVSCTGRHDGEVFGVVTLPGGAFPGDAELTDLADERCIALQDQYAMDSWAMPADVDVYYLLPSRASWRFGDRAITCLFGHTEAGSQLTGSLRGDPTTLGTDQVVFLSTANAVDAALYEEPEDAPEDDLAGHRAWAAQVHDVLGEQIEALRGHSWPSGAQKPVAALVADLEDAREEWARASEAADADTYFTHYDTAYAAVDGPATVTARKALGLASTPPVYDEDEGGASEAQV</sequence>
<gene>
    <name evidence="5" type="ORF">GCM10010423_25750</name>
</gene>
<evidence type="ECO:0000256" key="2">
    <source>
        <dbReference type="SAM" id="Phobius"/>
    </source>
</evidence>
<evidence type="ECO:0000313" key="6">
    <source>
        <dbReference type="Proteomes" id="UP001501095"/>
    </source>
</evidence>
<dbReference type="EMBL" id="BAAATM010000008">
    <property type="protein sequence ID" value="GAA2529627.1"/>
    <property type="molecule type" value="Genomic_DNA"/>
</dbReference>
<feature type="compositionally biased region" description="Pro residues" evidence="1">
    <location>
        <begin position="10"/>
        <end position="21"/>
    </location>
</feature>
<feature type="domain" description="Septum formation-related" evidence="4">
    <location>
        <begin position="177"/>
        <end position="280"/>
    </location>
</feature>
<organism evidence="5 6">
    <name type="scientific">Streptomyces levis</name>
    <dbReference type="NCBI Taxonomy" id="285566"/>
    <lineage>
        <taxon>Bacteria</taxon>
        <taxon>Bacillati</taxon>
        <taxon>Actinomycetota</taxon>
        <taxon>Actinomycetes</taxon>
        <taxon>Kitasatosporales</taxon>
        <taxon>Streptomycetaceae</taxon>
        <taxon>Streptomyces</taxon>
    </lineage>
</organism>
<dbReference type="InterPro" id="IPR025241">
    <property type="entry name" value="DUF4190"/>
</dbReference>
<evidence type="ECO:0000259" key="4">
    <source>
        <dbReference type="Pfam" id="PF13845"/>
    </source>
</evidence>
<name>A0ABN3NPC0_9ACTN</name>
<keyword evidence="2" id="KW-1133">Transmembrane helix</keyword>
<accession>A0ABN3NPC0</accession>